<evidence type="ECO:0000256" key="2">
    <source>
        <dbReference type="ARBA" id="ARBA00023235"/>
    </source>
</evidence>
<protein>
    <submittedName>
        <fullName evidence="3">Aspartate/glutamate racemase family protein</fullName>
    </submittedName>
</protein>
<sequence>MRTIGLIGGMSWYSTAEYYKVINTEVQRRLGGHHSARLLLCSLDFDEVRGLQLREDWDGAGELLADAARRLEGAGAEVVLIATNLMHKVADPVEAAVDVPLLHIADAVGAAAVAAGHRRLGLLGTRWVMAESFYADRLARHGVTCIVPGPAERELVDRVIFDELTQGVVTDASRQMVRGVLDDFAGEGADAVVLACTELELLLSPEDSPLPLVDSMRAHALRAAEVALGVSSQGQGGLDVRDVGGRR</sequence>
<dbReference type="Proteomes" id="UP000318693">
    <property type="component" value="Unassembled WGS sequence"/>
</dbReference>
<keyword evidence="4" id="KW-1185">Reference proteome</keyword>
<dbReference type="EMBL" id="VJXR01000041">
    <property type="protein sequence ID" value="TRW44559.1"/>
    <property type="molecule type" value="Genomic_DNA"/>
</dbReference>
<dbReference type="AlphaFoldDB" id="A0A552WPM8"/>
<dbReference type="InterPro" id="IPR015942">
    <property type="entry name" value="Asp/Glu/hydantoin_racemase"/>
</dbReference>
<organism evidence="3 4">
    <name type="scientific">Georgenia yuyongxinii</name>
    <dbReference type="NCBI Taxonomy" id="2589797"/>
    <lineage>
        <taxon>Bacteria</taxon>
        <taxon>Bacillati</taxon>
        <taxon>Actinomycetota</taxon>
        <taxon>Actinomycetes</taxon>
        <taxon>Micrococcales</taxon>
        <taxon>Bogoriellaceae</taxon>
        <taxon>Georgenia</taxon>
    </lineage>
</organism>
<dbReference type="PANTHER" id="PTHR21198">
    <property type="entry name" value="GLUTAMATE RACEMASE"/>
    <property type="match status" value="1"/>
</dbReference>
<evidence type="ECO:0000313" key="3">
    <source>
        <dbReference type="EMBL" id="TRW44559.1"/>
    </source>
</evidence>
<dbReference type="RefSeq" id="WP_143418971.1">
    <property type="nucleotide sequence ID" value="NZ_VJXR01000041.1"/>
</dbReference>
<gene>
    <name evidence="3" type="ORF">FJ693_13180</name>
</gene>
<proteinExistence type="inferred from homology"/>
<dbReference type="InterPro" id="IPR001920">
    <property type="entry name" value="Asp/Glu_race"/>
</dbReference>
<dbReference type="NCBIfam" id="TIGR00035">
    <property type="entry name" value="asp_race"/>
    <property type="match status" value="1"/>
</dbReference>
<evidence type="ECO:0000313" key="4">
    <source>
        <dbReference type="Proteomes" id="UP000318693"/>
    </source>
</evidence>
<accession>A0A552WPM8</accession>
<dbReference type="Pfam" id="PF01177">
    <property type="entry name" value="Asp_Glu_race"/>
    <property type="match status" value="1"/>
</dbReference>
<dbReference type="InterPro" id="IPR004380">
    <property type="entry name" value="Asp_race"/>
</dbReference>
<dbReference type="Gene3D" id="3.40.50.1860">
    <property type="match status" value="2"/>
</dbReference>
<dbReference type="SUPFAM" id="SSF53681">
    <property type="entry name" value="Aspartate/glutamate racemase"/>
    <property type="match status" value="2"/>
</dbReference>
<evidence type="ECO:0000256" key="1">
    <source>
        <dbReference type="ARBA" id="ARBA00007847"/>
    </source>
</evidence>
<comment type="caution">
    <text evidence="3">The sequence shown here is derived from an EMBL/GenBank/DDBJ whole genome shotgun (WGS) entry which is preliminary data.</text>
</comment>
<dbReference type="PANTHER" id="PTHR21198:SF7">
    <property type="entry name" value="ASPARTATE-GLUTAMATE RACEMASE FAMILY"/>
    <property type="match status" value="1"/>
</dbReference>
<name>A0A552WPM8_9MICO</name>
<keyword evidence="2" id="KW-0413">Isomerase</keyword>
<dbReference type="GO" id="GO:0047661">
    <property type="term" value="F:amino-acid racemase activity"/>
    <property type="evidence" value="ECO:0007669"/>
    <property type="project" value="InterPro"/>
</dbReference>
<reference evidence="3 4" key="1">
    <citation type="submission" date="2019-07" db="EMBL/GenBank/DDBJ databases">
        <title>Georgenia wutianyii sp. nov. and Georgenia *** sp. nov. isolated from plateau pika (Ochotona curzoniae) in the Qinghai-Tibet plateau of China.</title>
        <authorList>
            <person name="Tian Z."/>
        </authorList>
    </citation>
    <scope>NUCLEOTIDE SEQUENCE [LARGE SCALE GENOMIC DNA]</scope>
    <source>
        <strain evidence="3 4">Z446</strain>
    </source>
</reference>
<comment type="similarity">
    <text evidence="1">Belongs to the aspartate/glutamate racemases family.</text>
</comment>